<feature type="compositionally biased region" description="Basic and acidic residues" evidence="1">
    <location>
        <begin position="172"/>
        <end position="185"/>
    </location>
</feature>
<evidence type="ECO:0000313" key="3">
    <source>
        <dbReference type="Proteomes" id="UP001168877"/>
    </source>
</evidence>
<protein>
    <submittedName>
        <fullName evidence="2">Uncharacterized protein</fullName>
    </submittedName>
</protein>
<accession>A0AA39RQU0</accession>
<keyword evidence="3" id="KW-1185">Reference proteome</keyword>
<proteinExistence type="predicted"/>
<dbReference type="Proteomes" id="UP001168877">
    <property type="component" value="Unassembled WGS sequence"/>
</dbReference>
<dbReference type="AlphaFoldDB" id="A0AA39RQU0"/>
<feature type="region of interest" description="Disordered" evidence="1">
    <location>
        <begin position="117"/>
        <end position="185"/>
    </location>
</feature>
<reference evidence="2" key="2">
    <citation type="submission" date="2023-06" db="EMBL/GenBank/DDBJ databases">
        <authorList>
            <person name="Swenson N.G."/>
            <person name="Wegrzyn J.L."/>
            <person name="Mcevoy S.L."/>
        </authorList>
    </citation>
    <scope>NUCLEOTIDE SEQUENCE</scope>
    <source>
        <strain evidence="2">NS2018</strain>
        <tissue evidence="2">Leaf</tissue>
    </source>
</reference>
<name>A0AA39RQU0_ACESA</name>
<evidence type="ECO:0000313" key="2">
    <source>
        <dbReference type="EMBL" id="KAK0576899.1"/>
    </source>
</evidence>
<feature type="compositionally biased region" description="Basic and acidic residues" evidence="1">
    <location>
        <begin position="646"/>
        <end position="661"/>
    </location>
</feature>
<evidence type="ECO:0000256" key="1">
    <source>
        <dbReference type="SAM" id="MobiDB-lite"/>
    </source>
</evidence>
<dbReference type="PANTHER" id="PTHR48449">
    <property type="entry name" value="DUF1985 DOMAIN-CONTAINING PROTEIN"/>
    <property type="match status" value="1"/>
</dbReference>
<feature type="compositionally biased region" description="Acidic residues" evidence="1">
    <location>
        <begin position="137"/>
        <end position="153"/>
    </location>
</feature>
<organism evidence="2 3">
    <name type="scientific">Acer saccharum</name>
    <name type="common">Sugar maple</name>
    <dbReference type="NCBI Taxonomy" id="4024"/>
    <lineage>
        <taxon>Eukaryota</taxon>
        <taxon>Viridiplantae</taxon>
        <taxon>Streptophyta</taxon>
        <taxon>Embryophyta</taxon>
        <taxon>Tracheophyta</taxon>
        <taxon>Spermatophyta</taxon>
        <taxon>Magnoliopsida</taxon>
        <taxon>eudicotyledons</taxon>
        <taxon>Gunneridae</taxon>
        <taxon>Pentapetalae</taxon>
        <taxon>rosids</taxon>
        <taxon>malvids</taxon>
        <taxon>Sapindales</taxon>
        <taxon>Sapindaceae</taxon>
        <taxon>Hippocastanoideae</taxon>
        <taxon>Acereae</taxon>
        <taxon>Acer</taxon>
    </lineage>
</organism>
<dbReference type="EMBL" id="JAUESC010000386">
    <property type="protein sequence ID" value="KAK0576899.1"/>
    <property type="molecule type" value="Genomic_DNA"/>
</dbReference>
<dbReference type="PANTHER" id="PTHR48449:SF1">
    <property type="entry name" value="DUF1985 DOMAIN-CONTAINING PROTEIN"/>
    <property type="match status" value="1"/>
</dbReference>
<comment type="caution">
    <text evidence="2">The sequence shown here is derived from an EMBL/GenBank/DDBJ whole genome shotgun (WGS) entry which is preliminary data.</text>
</comment>
<reference evidence="2" key="1">
    <citation type="journal article" date="2022" name="Plant J.">
        <title>Strategies of tolerance reflected in two North American maple genomes.</title>
        <authorList>
            <person name="McEvoy S.L."/>
            <person name="Sezen U.U."/>
            <person name="Trouern-Trend A."/>
            <person name="McMahon S.M."/>
            <person name="Schaberg P.G."/>
            <person name="Yang J."/>
            <person name="Wegrzyn J.L."/>
            <person name="Swenson N.G."/>
        </authorList>
    </citation>
    <scope>NUCLEOTIDE SEQUENCE</scope>
    <source>
        <strain evidence="2">NS2018</strain>
    </source>
</reference>
<sequence length="668" mass="76511">MPKNLIPELWRFPDHENWVPVRVNSGSKMNMITQLKSVLQKFGLVEKFKQGPFGKYLDLKEPLKIYGQLIHNILKREIIHPKGQREDEMWFGLGKSKARFGQEEFCAVLQKRLPQLRGEAKKGGNNGKLQENKNTEDLEEEDLEEEEEEEEEEDKKKKNKKRKKKLVEEEEVKGKGKEKVKPRGKEEKEKKSKYYTYNLSGFPLVLQVWAMETIIRFDVHVGKRIGLGYPRFTRWQFSARISDIESKFNSSMALFPWEVETYEKGTKYFKSLNLKYVCEPLPEKKREKLALSIQPIHPTEQKEDLGYDDGVDDYQTGNDSDRICASVLKEIGGSVGRNISTFCNEYSPPSKKCLFSDGNSKVPSTIPELYAAMLESEKRIISFCRNEFEKIRKEMKGAEQDDDAVVEEDVGGKAAGDKAAVQKDVDGKAAIEEDVEEVGELQDVAFVRTAGEQDSLGEGVKLGKGGEGDEAVVQGVKVVGSILDLEELTSPDVCFIGETLPSSVVALTEADLHVENRDLDKQRGRKRLRYLESLYTDPMPNKTKKSKSNEQDVDLVEFTSFLKNDDQVSFYTSQIIPMTRQVFQDLVNVDKWISDMHIQSFFDILWRRRSSSELSYMQNIGLVNTSFFTSINIKWQTEMKSLDSLREKAKSLKDDRERSNPKETTSPQ</sequence>
<feature type="region of interest" description="Disordered" evidence="1">
    <location>
        <begin position="646"/>
        <end position="668"/>
    </location>
</feature>
<gene>
    <name evidence="2" type="ORF">LWI29_025056</name>
</gene>